<keyword evidence="1" id="KW-0001">2Fe-2S</keyword>
<keyword evidence="3" id="KW-0408">Iron</keyword>
<keyword evidence="6" id="KW-0560">Oxidoreductase</keyword>
<proteinExistence type="predicted"/>
<dbReference type="PROSITE" id="PS51296">
    <property type="entry name" value="RIESKE"/>
    <property type="match status" value="1"/>
</dbReference>
<name>A0A3N4ZR17_9MICO</name>
<dbReference type="CDD" id="cd03528">
    <property type="entry name" value="Rieske_RO_ferredoxin"/>
    <property type="match status" value="1"/>
</dbReference>
<dbReference type="Proteomes" id="UP000280726">
    <property type="component" value="Unassembled WGS sequence"/>
</dbReference>
<sequence>MSAQHACDTGDLEPGEAMRLDLEDADGRPLPVALVRDEDGDFHAISDICSHGQVSLSDGEVEGCAIECWLHGSTFDLRTGRPLSLPATQPVPVYPVTLDGPRVLVDVDAPVDVPAR</sequence>
<dbReference type="GO" id="GO:0004497">
    <property type="term" value="F:monooxygenase activity"/>
    <property type="evidence" value="ECO:0007669"/>
    <property type="project" value="UniProtKB-ARBA"/>
</dbReference>
<keyword evidence="4" id="KW-0411">Iron-sulfur</keyword>
<protein>
    <submittedName>
        <fullName evidence="6">3-phenylpropionate/trans-cinnamate dioxygenase ferredoxin subunit</fullName>
    </submittedName>
</protein>
<dbReference type="InterPro" id="IPR017941">
    <property type="entry name" value="Rieske_2Fe-2S"/>
</dbReference>
<feature type="domain" description="Rieske" evidence="5">
    <location>
        <begin position="4"/>
        <end position="105"/>
    </location>
</feature>
<dbReference type="GO" id="GO:0016705">
    <property type="term" value="F:oxidoreductase activity, acting on paired donors, with incorporation or reduction of molecular oxygen"/>
    <property type="evidence" value="ECO:0007669"/>
    <property type="project" value="UniProtKB-ARBA"/>
</dbReference>
<gene>
    <name evidence="6" type="ORF">EDD32_2499</name>
</gene>
<evidence type="ECO:0000256" key="4">
    <source>
        <dbReference type="ARBA" id="ARBA00023014"/>
    </source>
</evidence>
<reference evidence="6 7" key="1">
    <citation type="submission" date="2018-11" db="EMBL/GenBank/DDBJ databases">
        <title>Sequencing the genomes of 1000 actinobacteria strains.</title>
        <authorList>
            <person name="Klenk H.-P."/>
        </authorList>
    </citation>
    <scope>NUCLEOTIDE SEQUENCE [LARGE SCALE GENOMIC DNA]</scope>
    <source>
        <strain evidence="6 7">DSM 14418</strain>
    </source>
</reference>
<dbReference type="EMBL" id="RKRA01000001">
    <property type="protein sequence ID" value="RPF27992.1"/>
    <property type="molecule type" value="Genomic_DNA"/>
</dbReference>
<dbReference type="InterPro" id="IPR036922">
    <property type="entry name" value="Rieske_2Fe-2S_sf"/>
</dbReference>
<evidence type="ECO:0000259" key="5">
    <source>
        <dbReference type="PROSITE" id="PS51296"/>
    </source>
</evidence>
<organism evidence="6 7">
    <name type="scientific">Georgenia muralis</name>
    <dbReference type="NCBI Taxonomy" id="154117"/>
    <lineage>
        <taxon>Bacteria</taxon>
        <taxon>Bacillati</taxon>
        <taxon>Actinomycetota</taxon>
        <taxon>Actinomycetes</taxon>
        <taxon>Micrococcales</taxon>
        <taxon>Bogoriellaceae</taxon>
        <taxon>Georgenia</taxon>
    </lineage>
</organism>
<dbReference type="OrthoDB" id="147178at2"/>
<keyword evidence="2" id="KW-0479">Metal-binding</keyword>
<dbReference type="GO" id="GO:0051537">
    <property type="term" value="F:2 iron, 2 sulfur cluster binding"/>
    <property type="evidence" value="ECO:0007669"/>
    <property type="project" value="UniProtKB-KW"/>
</dbReference>
<dbReference type="RefSeq" id="WP_123917935.1">
    <property type="nucleotide sequence ID" value="NZ_RKRA01000001.1"/>
</dbReference>
<dbReference type="Pfam" id="PF00355">
    <property type="entry name" value="Rieske"/>
    <property type="match status" value="1"/>
</dbReference>
<evidence type="ECO:0000256" key="2">
    <source>
        <dbReference type="ARBA" id="ARBA00022723"/>
    </source>
</evidence>
<evidence type="ECO:0000256" key="3">
    <source>
        <dbReference type="ARBA" id="ARBA00023004"/>
    </source>
</evidence>
<keyword evidence="7" id="KW-1185">Reference proteome</keyword>
<comment type="caution">
    <text evidence="6">The sequence shown here is derived from an EMBL/GenBank/DDBJ whole genome shotgun (WGS) entry which is preliminary data.</text>
</comment>
<dbReference type="SUPFAM" id="SSF50022">
    <property type="entry name" value="ISP domain"/>
    <property type="match status" value="1"/>
</dbReference>
<dbReference type="GO" id="GO:0051213">
    <property type="term" value="F:dioxygenase activity"/>
    <property type="evidence" value="ECO:0007669"/>
    <property type="project" value="UniProtKB-KW"/>
</dbReference>
<evidence type="ECO:0000313" key="6">
    <source>
        <dbReference type="EMBL" id="RPF27992.1"/>
    </source>
</evidence>
<keyword evidence="6" id="KW-0223">Dioxygenase</keyword>
<evidence type="ECO:0000256" key="1">
    <source>
        <dbReference type="ARBA" id="ARBA00022714"/>
    </source>
</evidence>
<dbReference type="AlphaFoldDB" id="A0A3N4ZR17"/>
<dbReference type="PANTHER" id="PTHR21496">
    <property type="entry name" value="FERREDOXIN-RELATED"/>
    <property type="match status" value="1"/>
</dbReference>
<evidence type="ECO:0000313" key="7">
    <source>
        <dbReference type="Proteomes" id="UP000280726"/>
    </source>
</evidence>
<dbReference type="GO" id="GO:0046872">
    <property type="term" value="F:metal ion binding"/>
    <property type="evidence" value="ECO:0007669"/>
    <property type="project" value="UniProtKB-KW"/>
</dbReference>
<accession>A0A3N4ZR17</accession>
<dbReference type="Gene3D" id="2.102.10.10">
    <property type="entry name" value="Rieske [2Fe-2S] iron-sulphur domain"/>
    <property type="match status" value="1"/>
</dbReference>
<dbReference type="PANTHER" id="PTHR21496:SF23">
    <property type="entry name" value="3-PHENYLPROPIONATE_CINNAMIC ACID DIOXYGENASE FERREDOXIN SUBUNIT"/>
    <property type="match status" value="1"/>
</dbReference>